<dbReference type="EMBL" id="RJVQ01000005">
    <property type="protein sequence ID" value="RQW62631.1"/>
    <property type="molecule type" value="Genomic_DNA"/>
</dbReference>
<organism evidence="1 2">
    <name type="scientific">Vibrio viridaestus</name>
    <dbReference type="NCBI Taxonomy" id="2487322"/>
    <lineage>
        <taxon>Bacteria</taxon>
        <taxon>Pseudomonadati</taxon>
        <taxon>Pseudomonadota</taxon>
        <taxon>Gammaproteobacteria</taxon>
        <taxon>Vibrionales</taxon>
        <taxon>Vibrionaceae</taxon>
        <taxon>Vibrio</taxon>
    </lineage>
</organism>
<evidence type="ECO:0000313" key="2">
    <source>
        <dbReference type="Proteomes" id="UP000281112"/>
    </source>
</evidence>
<sequence length="103" mass="11734">MMIIGKLNQVLQQSNDGRLAVIEVRNLEPDAAMDESDVKSLLRFKQRMGKIEVNNDDIYEMHGDYVKNSEWGRVFAVSDIKSVNLDRVKHLSPAVRLVSMMGK</sequence>
<reference evidence="1 2" key="1">
    <citation type="submission" date="2018-11" db="EMBL/GenBank/DDBJ databases">
        <title>Vibrio LJC006 sp. nov., isolated from seawater during the bloom of the enteromorpha.</title>
        <authorList>
            <person name="Liang J."/>
        </authorList>
    </citation>
    <scope>NUCLEOTIDE SEQUENCE [LARGE SCALE GENOMIC DNA]</scope>
    <source>
        <strain evidence="1 2">LJC006</strain>
    </source>
</reference>
<comment type="caution">
    <text evidence="1">The sequence shown here is derived from an EMBL/GenBank/DDBJ whole genome shotgun (WGS) entry which is preliminary data.</text>
</comment>
<dbReference type="RefSeq" id="WP_124937626.1">
    <property type="nucleotide sequence ID" value="NZ_RJVQ01000005.1"/>
</dbReference>
<evidence type="ECO:0000313" key="1">
    <source>
        <dbReference type="EMBL" id="RQW62631.1"/>
    </source>
</evidence>
<dbReference type="Proteomes" id="UP000281112">
    <property type="component" value="Unassembled WGS sequence"/>
</dbReference>
<dbReference type="AlphaFoldDB" id="A0A3N9TEH0"/>
<proteinExistence type="predicted"/>
<name>A0A3N9TEH0_9VIBR</name>
<protein>
    <submittedName>
        <fullName evidence="1">Uncharacterized protein</fullName>
    </submittedName>
</protein>
<keyword evidence="2" id="KW-1185">Reference proteome</keyword>
<accession>A0A3N9TEH0</accession>
<gene>
    <name evidence="1" type="ORF">EES38_12970</name>
</gene>